<reference evidence="1" key="1">
    <citation type="submission" date="2013-07" db="EMBL/GenBank/DDBJ databases">
        <title>The genome of an arbuscular mycorrhizal fungus provides insights into the evolution of the oldest plant symbiosis.</title>
        <authorList>
            <consortium name="DOE Joint Genome Institute"/>
            <person name="Tisserant E."/>
            <person name="Malbreil M."/>
            <person name="Kuo A."/>
            <person name="Kohler A."/>
            <person name="Symeonidi A."/>
            <person name="Balestrini R."/>
            <person name="Charron P."/>
            <person name="Duensing N."/>
            <person name="Frei-dit-Frey N."/>
            <person name="Gianinazzi-Pearson V."/>
            <person name="Gilbert B."/>
            <person name="Handa Y."/>
            <person name="Hijri M."/>
            <person name="Kaul R."/>
            <person name="Kawaguchi M."/>
            <person name="Krajinski F."/>
            <person name="Lammers P."/>
            <person name="Lapierre D."/>
            <person name="Masclaux F.G."/>
            <person name="Murat C."/>
            <person name="Morin E."/>
            <person name="Ndikumana S."/>
            <person name="Pagni M."/>
            <person name="Petitpierre D."/>
            <person name="Requena N."/>
            <person name="Rosikiewicz P."/>
            <person name="Riley R."/>
            <person name="Saito K."/>
            <person name="San Clemente H."/>
            <person name="Shapiro H."/>
            <person name="van Tuinen D."/>
            <person name="Becard G."/>
            <person name="Bonfante P."/>
            <person name="Paszkowski U."/>
            <person name="Shachar-Hill Y."/>
            <person name="Young J.P."/>
            <person name="Sanders I.R."/>
            <person name="Henrissat B."/>
            <person name="Rensing S.A."/>
            <person name="Grigoriev I.V."/>
            <person name="Corradi N."/>
            <person name="Roux C."/>
            <person name="Martin F."/>
        </authorList>
    </citation>
    <scope>NUCLEOTIDE SEQUENCE</scope>
    <source>
        <strain evidence="1">DAOM 197198</strain>
    </source>
</reference>
<dbReference type="AlphaFoldDB" id="U9TF71"/>
<sequence>MASQMKWKQENSFLSEMDTRLPGPFKDEIDTRYAGKMDLWTIQDFNTEASKWIRYFKISKMNR</sequence>
<dbReference type="HOGENOM" id="CLU_2886936_0_0_1"/>
<evidence type="ECO:0000313" key="1">
    <source>
        <dbReference type="EMBL" id="ESA06052.1"/>
    </source>
</evidence>
<gene>
    <name evidence="1" type="ORF">GLOINDRAFT_34681</name>
</gene>
<protein>
    <submittedName>
        <fullName evidence="1">Uncharacterized protein</fullName>
    </submittedName>
</protein>
<organism evidence="1">
    <name type="scientific">Rhizophagus irregularis (strain DAOM 181602 / DAOM 197198 / MUCL 43194)</name>
    <name type="common">Arbuscular mycorrhizal fungus</name>
    <name type="synonym">Glomus intraradices</name>
    <dbReference type="NCBI Taxonomy" id="747089"/>
    <lineage>
        <taxon>Eukaryota</taxon>
        <taxon>Fungi</taxon>
        <taxon>Fungi incertae sedis</taxon>
        <taxon>Mucoromycota</taxon>
        <taxon>Glomeromycotina</taxon>
        <taxon>Glomeromycetes</taxon>
        <taxon>Glomerales</taxon>
        <taxon>Glomeraceae</taxon>
        <taxon>Rhizophagus</taxon>
    </lineage>
</organism>
<dbReference type="EMBL" id="KI292138">
    <property type="protein sequence ID" value="ESA06052.1"/>
    <property type="molecule type" value="Genomic_DNA"/>
</dbReference>
<accession>U9TF71</accession>
<proteinExistence type="predicted"/>
<name>U9TF71_RHIID</name>